<feature type="region of interest" description="Disordered" evidence="1">
    <location>
        <begin position="89"/>
        <end position="111"/>
    </location>
</feature>
<protein>
    <submittedName>
        <fullName evidence="2">Uncharacterized protein</fullName>
    </submittedName>
</protein>
<evidence type="ECO:0000313" key="2">
    <source>
        <dbReference type="EMBL" id="RYJ08596.1"/>
    </source>
</evidence>
<dbReference type="GeneID" id="9989029"/>
<reference evidence="2 3" key="1">
    <citation type="submission" date="2018-12" db="EMBL/GenBank/DDBJ databases">
        <title>Genome analysis provides insights into bioremediation potentialities of Halogeometricum borinquense strain N11.</title>
        <authorList>
            <person name="Najjari A."/>
            <person name="Youssef N."/>
            <person name="Fhoula I."/>
            <person name="Ben Dhia O."/>
            <person name="Mahjoubi M."/>
            <person name="Ouzari H.I."/>
            <person name="Cherif A."/>
        </authorList>
    </citation>
    <scope>NUCLEOTIDE SEQUENCE [LARGE SCALE GENOMIC DNA]</scope>
    <source>
        <strain evidence="2 3">N11</strain>
    </source>
</reference>
<evidence type="ECO:0000313" key="3">
    <source>
        <dbReference type="Proteomes" id="UP000294028"/>
    </source>
</evidence>
<dbReference type="EMBL" id="RZHH01000003">
    <property type="protein sequence ID" value="RYJ08596.1"/>
    <property type="molecule type" value="Genomic_DNA"/>
</dbReference>
<gene>
    <name evidence="2" type="ORF">ELS19_19055</name>
</gene>
<dbReference type="OMA" id="WHRREVG"/>
<name>A0A482T0W3_9EURY</name>
<dbReference type="RefSeq" id="WP_006056013.1">
    <property type="nucleotide sequence ID" value="NZ_RZHH01000003.1"/>
</dbReference>
<dbReference type="AlphaFoldDB" id="A0A482T0W3"/>
<feature type="compositionally biased region" description="Basic and acidic residues" evidence="1">
    <location>
        <begin position="93"/>
        <end position="102"/>
    </location>
</feature>
<accession>A0A482T0W3</accession>
<evidence type="ECO:0000256" key="1">
    <source>
        <dbReference type="SAM" id="MobiDB-lite"/>
    </source>
</evidence>
<comment type="caution">
    <text evidence="2">The sequence shown here is derived from an EMBL/GenBank/DDBJ whole genome shotgun (WGS) entry which is preliminary data.</text>
</comment>
<feature type="region of interest" description="Disordered" evidence="1">
    <location>
        <begin position="1"/>
        <end position="33"/>
    </location>
</feature>
<sequence length="111" mass="12453">MTAEDDGPTDDPYCLDLPRGWTADTDGETTTYERPDGTLRIEITEFSRGLSLYWWVDVYERNGDDWTQIEVGLGTSFTSADDAAAAVQSYLDETERSGESTQREQLGVESR</sequence>
<dbReference type="Proteomes" id="UP000294028">
    <property type="component" value="Unassembled WGS sequence"/>
</dbReference>
<proteinExistence type="predicted"/>
<organism evidence="2 3">
    <name type="scientific">Halogeometricum borinquense</name>
    <dbReference type="NCBI Taxonomy" id="60847"/>
    <lineage>
        <taxon>Archaea</taxon>
        <taxon>Methanobacteriati</taxon>
        <taxon>Methanobacteriota</taxon>
        <taxon>Stenosarchaea group</taxon>
        <taxon>Halobacteria</taxon>
        <taxon>Halobacteriales</taxon>
        <taxon>Haloferacaceae</taxon>
        <taxon>Halogeometricum</taxon>
    </lineage>
</organism>